<evidence type="ECO:0000256" key="1">
    <source>
        <dbReference type="SAM" id="Phobius"/>
    </source>
</evidence>
<protein>
    <submittedName>
        <fullName evidence="2">Uncharacterized protein</fullName>
    </submittedName>
</protein>
<feature type="transmembrane region" description="Helical" evidence="1">
    <location>
        <begin position="44"/>
        <end position="66"/>
    </location>
</feature>
<evidence type="ECO:0000313" key="2">
    <source>
        <dbReference type="EMBL" id="NBI06301.1"/>
    </source>
</evidence>
<dbReference type="OrthoDB" id="1953575at2"/>
<name>A0A845QVN5_9CLOT</name>
<dbReference type="AlphaFoldDB" id="A0A845QVN5"/>
<dbReference type="Proteomes" id="UP000467132">
    <property type="component" value="Unassembled WGS sequence"/>
</dbReference>
<keyword evidence="3" id="KW-1185">Reference proteome</keyword>
<accession>A0A845QVN5</accession>
<organism evidence="2 3">
    <name type="scientific">Senegalia massiliensis</name>
    <dbReference type="NCBI Taxonomy" id="1720316"/>
    <lineage>
        <taxon>Bacteria</taxon>
        <taxon>Bacillati</taxon>
        <taxon>Bacillota</taxon>
        <taxon>Clostridia</taxon>
        <taxon>Eubacteriales</taxon>
        <taxon>Clostridiaceae</taxon>
        <taxon>Senegalia</taxon>
    </lineage>
</organism>
<reference evidence="2 3" key="1">
    <citation type="submission" date="2018-08" db="EMBL/GenBank/DDBJ databases">
        <title>Murine metabolic-syndrome-specific gut microbial biobank.</title>
        <authorList>
            <person name="Liu C."/>
        </authorList>
    </citation>
    <scope>NUCLEOTIDE SEQUENCE [LARGE SCALE GENOMIC DNA]</scope>
    <source>
        <strain evidence="2 3">583</strain>
    </source>
</reference>
<sequence length="165" mass="19942">MIRHVVKEVKHRDYRPVWQTSIIVMIGIIFINFLITQSNKLQRIYAYIVSISILIVSLVVFVYFSYRHLINYIYILDENVLIFKKGIREEEKAKLIVKQDEIQWIKPFCEAERCIRVKQTYKFIFKKDKSKMYVGQFIRNNKKYRFLFEPGTKMKKALNLEPAHN</sequence>
<keyword evidence="1" id="KW-0812">Transmembrane</keyword>
<keyword evidence="1" id="KW-0472">Membrane</keyword>
<comment type="caution">
    <text evidence="2">The sequence shown here is derived from an EMBL/GenBank/DDBJ whole genome shotgun (WGS) entry which is preliminary data.</text>
</comment>
<dbReference type="EMBL" id="QXXA01000005">
    <property type="protein sequence ID" value="NBI06301.1"/>
    <property type="molecule type" value="Genomic_DNA"/>
</dbReference>
<keyword evidence="1" id="KW-1133">Transmembrane helix</keyword>
<feature type="transmembrane region" description="Helical" evidence="1">
    <location>
        <begin position="17"/>
        <end position="35"/>
    </location>
</feature>
<dbReference type="RefSeq" id="WP_160196772.1">
    <property type="nucleotide sequence ID" value="NZ_QXXA01000005.1"/>
</dbReference>
<proteinExistence type="predicted"/>
<gene>
    <name evidence="2" type="ORF">D3Z33_05425</name>
</gene>
<evidence type="ECO:0000313" key="3">
    <source>
        <dbReference type="Proteomes" id="UP000467132"/>
    </source>
</evidence>